<accession>R7VWR6</accession>
<feature type="compositionally biased region" description="Basic and acidic residues" evidence="1">
    <location>
        <begin position="239"/>
        <end position="315"/>
    </location>
</feature>
<proteinExistence type="predicted"/>
<protein>
    <submittedName>
        <fullName evidence="2">Reticulocyte-binding protein 2 like protein a</fullName>
    </submittedName>
</protein>
<gene>
    <name evidence="2" type="ORF">A306_07305</name>
</gene>
<feature type="region of interest" description="Disordered" evidence="1">
    <location>
        <begin position="177"/>
        <end position="220"/>
    </location>
</feature>
<evidence type="ECO:0000313" key="2">
    <source>
        <dbReference type="EMBL" id="EMC84408.1"/>
    </source>
</evidence>
<dbReference type="AlphaFoldDB" id="R7VWR6"/>
<sequence>MKQTAWRQFSSRAPLFQFIASSAGAGPAPVTVWLSGALQSPWFPPGSEPTCLLANPHRSLTANTILQSPPPSAARAEKSHGTETLTFSIILQNRQLSVLLATIDPSFLTMSERNDMAIGYVFNKQKTHKLTLTVHKKATISVRALANNDYHLSPLWEQEQQRHFDKIPTLHQCFAAQREEEERGGRERRKREEEERGGRERRKREEEERGGRERRKREEEERGGRERRKREEEERGGRERRKREEEERGGRERRKREEEERGGRERRKREEEERGGRERRKREEEERGGRERRKREEEERGGRERRKREEEERGGRERRKRVHRMGIPLIFTPSALPFFTENTHQTYL</sequence>
<organism evidence="2">
    <name type="scientific">Columba livia</name>
    <name type="common">Rock dove</name>
    <dbReference type="NCBI Taxonomy" id="8932"/>
    <lineage>
        <taxon>Eukaryota</taxon>
        <taxon>Metazoa</taxon>
        <taxon>Chordata</taxon>
        <taxon>Craniata</taxon>
        <taxon>Vertebrata</taxon>
        <taxon>Euteleostomi</taxon>
        <taxon>Archelosauria</taxon>
        <taxon>Archosauria</taxon>
        <taxon>Dinosauria</taxon>
        <taxon>Saurischia</taxon>
        <taxon>Theropoda</taxon>
        <taxon>Coelurosauria</taxon>
        <taxon>Aves</taxon>
        <taxon>Neognathae</taxon>
        <taxon>Neoaves</taxon>
        <taxon>Columbimorphae</taxon>
        <taxon>Columbiformes</taxon>
        <taxon>Columbidae</taxon>
        <taxon>Columba</taxon>
    </lineage>
</organism>
<feature type="region of interest" description="Disordered" evidence="1">
    <location>
        <begin position="239"/>
        <end position="322"/>
    </location>
</feature>
<dbReference type="EMBL" id="KB375580">
    <property type="protein sequence ID" value="EMC84408.1"/>
    <property type="molecule type" value="Genomic_DNA"/>
</dbReference>
<name>R7VWR6_COLLI</name>
<evidence type="ECO:0000256" key="1">
    <source>
        <dbReference type="SAM" id="MobiDB-lite"/>
    </source>
</evidence>
<reference evidence="2" key="1">
    <citation type="journal article" date="2013" name="Science">
        <title>Genomic diversity and evolution of the head crest in the rock pigeon.</title>
        <authorList>
            <person name="Shapiro M.D."/>
            <person name="Kronenberg Z."/>
            <person name="Li C."/>
            <person name="Domyan E.T."/>
            <person name="Pan H."/>
            <person name="Campbell M."/>
            <person name="Tan H."/>
            <person name="Huff C.D."/>
            <person name="Hu H."/>
            <person name="Vickrey A.I."/>
            <person name="Nielsen S.C."/>
            <person name="Stringham S.A."/>
            <person name="Hu H."/>
            <person name="Willerslev E."/>
            <person name="Gilbert M.T."/>
            <person name="Yandell M."/>
            <person name="Zhang G."/>
            <person name="Wang J."/>
        </authorList>
    </citation>
    <scope>NUCLEOTIDE SEQUENCE [LARGE SCALE GENOMIC DNA]</scope>
    <source>
        <tissue evidence="2">Blood</tissue>
    </source>
</reference>